<keyword evidence="5 8" id="KW-1133">Transmembrane helix</keyword>
<organism evidence="9 10">
    <name type="scientific">Maudiozyma exigua</name>
    <name type="common">Yeast</name>
    <name type="synonym">Kazachstania exigua</name>
    <dbReference type="NCBI Taxonomy" id="34358"/>
    <lineage>
        <taxon>Eukaryota</taxon>
        <taxon>Fungi</taxon>
        <taxon>Dikarya</taxon>
        <taxon>Ascomycota</taxon>
        <taxon>Saccharomycotina</taxon>
        <taxon>Saccharomycetes</taxon>
        <taxon>Saccharomycetales</taxon>
        <taxon>Saccharomycetaceae</taxon>
        <taxon>Maudiozyma</taxon>
    </lineage>
</organism>
<protein>
    <recommendedName>
        <fullName evidence="11">FIT family protein</fullName>
    </recommendedName>
</protein>
<feature type="transmembrane region" description="Helical" evidence="8">
    <location>
        <begin position="79"/>
        <end position="98"/>
    </location>
</feature>
<evidence type="ECO:0008006" key="11">
    <source>
        <dbReference type="Google" id="ProtNLM"/>
    </source>
</evidence>
<feature type="transmembrane region" description="Helical" evidence="8">
    <location>
        <begin position="49"/>
        <end position="67"/>
    </location>
</feature>
<keyword evidence="4" id="KW-0256">Endoplasmic reticulum</keyword>
<sequence>MARDKCMKLMKWLTPFIVIIGNILQYTERTQWYSRDKDHWLNVIFVKRGWFWTTLVIIVNELFVVRRNRGSRTRIIRQYLLILGWWFIFTQGIPVYHFDEKKCSLGAPLMDLVFTYSGGTCSYDVFDKQGSIDELFHGTELTERRWRSIRRLHEWLTRLSKPQSSIISTAIGNMERLLKINTESSISLEDGTIGNEWNNAITAELEKLDEMATASSAKCRQFGGDWQGGHDPSGHVFLLTSMIILIISELHQTHMYGKNQGMSKRRLLWQRVARSLCWLLIIMWSFQLLVTCTLYHTPLEKAAGFLSGYIVAIYVIRLT</sequence>
<dbReference type="PANTHER" id="PTHR23129:SF0">
    <property type="entry name" value="ACYL-COENZYME A DIPHOSPHATASE FITM2"/>
    <property type="match status" value="1"/>
</dbReference>
<evidence type="ECO:0000256" key="6">
    <source>
        <dbReference type="ARBA" id="ARBA00023098"/>
    </source>
</evidence>
<dbReference type="Pfam" id="PF10261">
    <property type="entry name" value="FIT"/>
    <property type="match status" value="2"/>
</dbReference>
<evidence type="ECO:0000256" key="5">
    <source>
        <dbReference type="ARBA" id="ARBA00022989"/>
    </source>
</evidence>
<evidence type="ECO:0000256" key="7">
    <source>
        <dbReference type="ARBA" id="ARBA00023136"/>
    </source>
</evidence>
<keyword evidence="10" id="KW-1185">Reference proteome</keyword>
<dbReference type="GO" id="GO:0010945">
    <property type="term" value="F:coenzyme A diphosphatase activity"/>
    <property type="evidence" value="ECO:0007669"/>
    <property type="project" value="InterPro"/>
</dbReference>
<evidence type="ECO:0000313" key="10">
    <source>
        <dbReference type="Proteomes" id="UP000750334"/>
    </source>
</evidence>
<dbReference type="PANTHER" id="PTHR23129">
    <property type="entry name" value="ACYL-COENZYME A DIPHOSPHATASE FITM2"/>
    <property type="match status" value="1"/>
</dbReference>
<evidence type="ECO:0000256" key="1">
    <source>
        <dbReference type="ARBA" id="ARBA00004477"/>
    </source>
</evidence>
<keyword evidence="2 8" id="KW-0812">Transmembrane</keyword>
<feature type="transmembrane region" description="Helical" evidence="8">
    <location>
        <begin position="302"/>
        <end position="318"/>
    </location>
</feature>
<name>A0A9P6VYN4_MAUEX</name>
<dbReference type="GO" id="GO:0034389">
    <property type="term" value="P:lipid droplet organization"/>
    <property type="evidence" value="ECO:0007669"/>
    <property type="project" value="TreeGrafter"/>
</dbReference>
<feature type="transmembrane region" description="Helical" evidence="8">
    <location>
        <begin position="234"/>
        <end position="251"/>
    </location>
</feature>
<dbReference type="OrthoDB" id="5579088at2759"/>
<proteinExistence type="predicted"/>
<dbReference type="AlphaFoldDB" id="A0A9P6VYN4"/>
<keyword evidence="7 8" id="KW-0472">Membrane</keyword>
<keyword evidence="6" id="KW-0443">Lipid metabolism</keyword>
<evidence type="ECO:0000256" key="4">
    <source>
        <dbReference type="ARBA" id="ARBA00022824"/>
    </source>
</evidence>
<evidence type="ECO:0000256" key="2">
    <source>
        <dbReference type="ARBA" id="ARBA00022692"/>
    </source>
</evidence>
<dbReference type="GO" id="GO:0005789">
    <property type="term" value="C:endoplasmic reticulum membrane"/>
    <property type="evidence" value="ECO:0007669"/>
    <property type="project" value="UniProtKB-SubCell"/>
</dbReference>
<comment type="subcellular location">
    <subcellularLocation>
        <location evidence="1">Endoplasmic reticulum membrane</location>
        <topology evidence="1">Multi-pass membrane protein</topology>
    </subcellularLocation>
</comment>
<dbReference type="GO" id="GO:0008654">
    <property type="term" value="P:phospholipid biosynthetic process"/>
    <property type="evidence" value="ECO:0007669"/>
    <property type="project" value="TreeGrafter"/>
</dbReference>
<evidence type="ECO:0000256" key="8">
    <source>
        <dbReference type="SAM" id="Phobius"/>
    </source>
</evidence>
<gene>
    <name evidence="9" type="ORF">C6P45_002441</name>
</gene>
<evidence type="ECO:0000256" key="3">
    <source>
        <dbReference type="ARBA" id="ARBA00022801"/>
    </source>
</evidence>
<dbReference type="Proteomes" id="UP000750334">
    <property type="component" value="Unassembled WGS sequence"/>
</dbReference>
<comment type="caution">
    <text evidence="9">The sequence shown here is derived from an EMBL/GenBank/DDBJ whole genome shotgun (WGS) entry which is preliminary data.</text>
</comment>
<dbReference type="GO" id="GO:0019915">
    <property type="term" value="P:lipid storage"/>
    <property type="evidence" value="ECO:0007669"/>
    <property type="project" value="InterPro"/>
</dbReference>
<accession>A0A9P6VYN4</accession>
<keyword evidence="3" id="KW-0378">Hydrolase</keyword>
<reference evidence="9 10" key="1">
    <citation type="submission" date="2020-11" db="EMBL/GenBank/DDBJ databases">
        <title>Kefir isolates.</title>
        <authorList>
            <person name="Marcisauskas S."/>
            <person name="Kim Y."/>
            <person name="Blasche S."/>
        </authorList>
    </citation>
    <scope>NUCLEOTIDE SEQUENCE [LARGE SCALE GENOMIC DNA]</scope>
    <source>
        <strain evidence="9 10">OG2</strain>
    </source>
</reference>
<dbReference type="EMBL" id="PUHR01000237">
    <property type="protein sequence ID" value="KAG0657420.1"/>
    <property type="molecule type" value="Genomic_DNA"/>
</dbReference>
<evidence type="ECO:0000313" key="9">
    <source>
        <dbReference type="EMBL" id="KAG0657420.1"/>
    </source>
</evidence>
<dbReference type="InterPro" id="IPR019388">
    <property type="entry name" value="FIT"/>
</dbReference>
<feature type="transmembrane region" description="Helical" evidence="8">
    <location>
        <begin position="272"/>
        <end position="296"/>
    </location>
</feature>